<dbReference type="AlphaFoldDB" id="A0A087UFQ9"/>
<sequence length="54" mass="5997">MPDLDASVAENVGDDTGVPKSAAQLKKEAKRKEKLEKFKQKQEKIQAKTSDKPI</sequence>
<feature type="compositionally biased region" description="Basic and acidic residues" evidence="1">
    <location>
        <begin position="25"/>
        <end position="54"/>
    </location>
</feature>
<dbReference type="Proteomes" id="UP000054359">
    <property type="component" value="Unassembled WGS sequence"/>
</dbReference>
<gene>
    <name evidence="2" type="ORF">X975_19226</name>
</gene>
<keyword evidence="3" id="KW-1185">Reference proteome</keyword>
<dbReference type="EMBL" id="KK119614">
    <property type="protein sequence ID" value="KFM76198.1"/>
    <property type="molecule type" value="Genomic_DNA"/>
</dbReference>
<protein>
    <submittedName>
        <fullName evidence="2">Uncharacterized protein</fullName>
    </submittedName>
</protein>
<proteinExistence type="predicted"/>
<feature type="non-terminal residue" evidence="2">
    <location>
        <position position="54"/>
    </location>
</feature>
<organism evidence="2 3">
    <name type="scientific">Stegodyphus mimosarum</name>
    <name type="common">African social velvet spider</name>
    <dbReference type="NCBI Taxonomy" id="407821"/>
    <lineage>
        <taxon>Eukaryota</taxon>
        <taxon>Metazoa</taxon>
        <taxon>Ecdysozoa</taxon>
        <taxon>Arthropoda</taxon>
        <taxon>Chelicerata</taxon>
        <taxon>Arachnida</taxon>
        <taxon>Araneae</taxon>
        <taxon>Araneomorphae</taxon>
        <taxon>Entelegynae</taxon>
        <taxon>Eresoidea</taxon>
        <taxon>Eresidae</taxon>
        <taxon>Stegodyphus</taxon>
    </lineage>
</organism>
<name>A0A087UFQ9_STEMI</name>
<accession>A0A087UFQ9</accession>
<reference evidence="2 3" key="1">
    <citation type="submission" date="2013-11" db="EMBL/GenBank/DDBJ databases">
        <title>Genome sequencing of Stegodyphus mimosarum.</title>
        <authorList>
            <person name="Bechsgaard J."/>
        </authorList>
    </citation>
    <scope>NUCLEOTIDE SEQUENCE [LARGE SCALE GENOMIC DNA]</scope>
</reference>
<feature type="region of interest" description="Disordered" evidence="1">
    <location>
        <begin position="1"/>
        <end position="54"/>
    </location>
</feature>
<evidence type="ECO:0000313" key="3">
    <source>
        <dbReference type="Proteomes" id="UP000054359"/>
    </source>
</evidence>
<evidence type="ECO:0000313" key="2">
    <source>
        <dbReference type="EMBL" id="KFM76198.1"/>
    </source>
</evidence>
<evidence type="ECO:0000256" key="1">
    <source>
        <dbReference type="SAM" id="MobiDB-lite"/>
    </source>
</evidence>